<evidence type="ECO:0000256" key="2">
    <source>
        <dbReference type="ARBA" id="ARBA00023043"/>
    </source>
</evidence>
<reference evidence="6" key="1">
    <citation type="submission" date="2016-11" db="UniProtKB">
        <authorList>
            <consortium name="WormBaseParasite"/>
        </authorList>
    </citation>
    <scope>IDENTIFICATION</scope>
</reference>
<dbReference type="eggNOG" id="KOG0521">
    <property type="taxonomic scope" value="Eukaryota"/>
</dbReference>
<evidence type="ECO:0000313" key="5">
    <source>
        <dbReference type="Proteomes" id="UP000095284"/>
    </source>
</evidence>
<dbReference type="Pfam" id="PF12796">
    <property type="entry name" value="Ank_2"/>
    <property type="match status" value="1"/>
</dbReference>
<evidence type="ECO:0000256" key="3">
    <source>
        <dbReference type="PROSITE-ProRule" id="PRU00023"/>
    </source>
</evidence>
<dbReference type="Gene3D" id="1.25.40.20">
    <property type="entry name" value="Ankyrin repeat-containing domain"/>
    <property type="match status" value="1"/>
</dbReference>
<evidence type="ECO:0000256" key="1">
    <source>
        <dbReference type="ARBA" id="ARBA00022737"/>
    </source>
</evidence>
<evidence type="ECO:0000256" key="4">
    <source>
        <dbReference type="SAM" id="MobiDB-lite"/>
    </source>
</evidence>
<dbReference type="WBParaSite" id="BXY_1217300.1">
    <property type="protein sequence ID" value="BXY_1217300.1"/>
    <property type="gene ID" value="BXY_1217300"/>
</dbReference>
<feature type="region of interest" description="Disordered" evidence="4">
    <location>
        <begin position="58"/>
        <end position="84"/>
    </location>
</feature>
<keyword evidence="1" id="KW-0677">Repeat</keyword>
<dbReference type="PANTHER" id="PTHR24198:SF165">
    <property type="entry name" value="ANKYRIN REPEAT-CONTAINING PROTEIN-RELATED"/>
    <property type="match status" value="1"/>
</dbReference>
<dbReference type="Proteomes" id="UP000095284">
    <property type="component" value="Unplaced"/>
</dbReference>
<sequence length="204" mass="22550">MIIISAGVLSRCHQQQWIDQVHFVRRAQKIADRTLASGPPRSSSFHEHLFFHANATQPESIDSPSFKRQSITSRNSDSHLDETDANEIEKKAIKLIETGNIEGILDLMANGFDINARLSTNKYPIHVAINSKQNVLIEFLFLNGIHVNVVDADLNSPLHIAAANGNTLGVYQLVKRNADKDLKNAKGETALQLAVEAQHANIVT</sequence>
<keyword evidence="2 3" id="KW-0040">ANK repeat</keyword>
<dbReference type="InterPro" id="IPR036770">
    <property type="entry name" value="Ankyrin_rpt-contain_sf"/>
</dbReference>
<evidence type="ECO:0000313" key="6">
    <source>
        <dbReference type="WBParaSite" id="BXY_1217300.1"/>
    </source>
</evidence>
<accession>A0A1I7SGK8</accession>
<dbReference type="InterPro" id="IPR002110">
    <property type="entry name" value="Ankyrin_rpt"/>
</dbReference>
<dbReference type="PROSITE" id="PS50088">
    <property type="entry name" value="ANK_REPEAT"/>
    <property type="match status" value="2"/>
</dbReference>
<dbReference type="SUPFAM" id="SSF48403">
    <property type="entry name" value="Ankyrin repeat"/>
    <property type="match status" value="1"/>
</dbReference>
<feature type="repeat" description="ANK" evidence="3">
    <location>
        <begin position="120"/>
        <end position="152"/>
    </location>
</feature>
<name>A0A1I7SGK8_BURXY</name>
<dbReference type="PROSITE" id="PS50297">
    <property type="entry name" value="ANK_REP_REGION"/>
    <property type="match status" value="1"/>
</dbReference>
<dbReference type="AlphaFoldDB" id="A0A1I7SGK8"/>
<proteinExistence type="predicted"/>
<dbReference type="PANTHER" id="PTHR24198">
    <property type="entry name" value="ANKYRIN REPEAT AND PROTEIN KINASE DOMAIN-CONTAINING PROTEIN"/>
    <property type="match status" value="1"/>
</dbReference>
<feature type="compositionally biased region" description="Polar residues" evidence="4">
    <location>
        <begin position="58"/>
        <end position="75"/>
    </location>
</feature>
<organism evidence="5 6">
    <name type="scientific">Bursaphelenchus xylophilus</name>
    <name type="common">Pinewood nematode worm</name>
    <name type="synonym">Aphelenchoides xylophilus</name>
    <dbReference type="NCBI Taxonomy" id="6326"/>
    <lineage>
        <taxon>Eukaryota</taxon>
        <taxon>Metazoa</taxon>
        <taxon>Ecdysozoa</taxon>
        <taxon>Nematoda</taxon>
        <taxon>Chromadorea</taxon>
        <taxon>Rhabditida</taxon>
        <taxon>Tylenchina</taxon>
        <taxon>Tylenchomorpha</taxon>
        <taxon>Aphelenchoidea</taxon>
        <taxon>Aphelenchoididae</taxon>
        <taxon>Bursaphelenchus</taxon>
    </lineage>
</organism>
<protein>
    <submittedName>
        <fullName evidence="6">ANK_REP_REGION domain-containing protein</fullName>
    </submittedName>
</protein>
<feature type="repeat" description="ANK" evidence="3">
    <location>
        <begin position="153"/>
        <end position="185"/>
    </location>
</feature>
<dbReference type="SMART" id="SM00248">
    <property type="entry name" value="ANK"/>
    <property type="match status" value="2"/>
</dbReference>